<gene>
    <name evidence="4" type="ORF">GCM10023168_37480</name>
</gene>
<organism evidence="4 5">
    <name type="scientific">Fodinibacter luteus</name>
    <dbReference type="NCBI Taxonomy" id="552064"/>
    <lineage>
        <taxon>Bacteria</taxon>
        <taxon>Bacillati</taxon>
        <taxon>Actinomycetota</taxon>
        <taxon>Actinomycetes</taxon>
        <taxon>Micrococcales</taxon>
        <taxon>Intrasporangiaceae</taxon>
        <taxon>Fodinibacter (ex Wang et al. 2009)</taxon>
    </lineage>
</organism>
<dbReference type="InterPro" id="IPR036249">
    <property type="entry name" value="Thioredoxin-like_sf"/>
</dbReference>
<name>A0ABP8KS75_9MICO</name>
<feature type="region of interest" description="Disordered" evidence="1">
    <location>
        <begin position="27"/>
        <end position="60"/>
    </location>
</feature>
<reference evidence="5" key="1">
    <citation type="journal article" date="2019" name="Int. J. Syst. Evol. Microbiol.">
        <title>The Global Catalogue of Microorganisms (GCM) 10K type strain sequencing project: providing services to taxonomists for standard genome sequencing and annotation.</title>
        <authorList>
            <consortium name="The Broad Institute Genomics Platform"/>
            <consortium name="The Broad Institute Genome Sequencing Center for Infectious Disease"/>
            <person name="Wu L."/>
            <person name="Ma J."/>
        </authorList>
    </citation>
    <scope>NUCLEOTIDE SEQUENCE [LARGE SCALE GENOMIC DNA]</scope>
    <source>
        <strain evidence="5">JCM 17809</strain>
    </source>
</reference>
<dbReference type="PROSITE" id="PS51352">
    <property type="entry name" value="THIOREDOXIN_2"/>
    <property type="match status" value="1"/>
</dbReference>
<sequence>MRTRPTLTLAAAAVALLLAACGSASEDTAQPGGPAATASVSPPPSTPVTASPTGTAPAAGDTMAAGAYLTRAEYESRMAERQGTKVVYFFHASWCPTCRATEEAIARDGIPAGLTVVKVDYDSETDLRKEYGVTTQHTFVQVDPDGGELAKWTGSQDGAAILAKTV</sequence>
<dbReference type="SUPFAM" id="SSF52833">
    <property type="entry name" value="Thioredoxin-like"/>
    <property type="match status" value="1"/>
</dbReference>
<evidence type="ECO:0000313" key="5">
    <source>
        <dbReference type="Proteomes" id="UP001500945"/>
    </source>
</evidence>
<dbReference type="RefSeq" id="WP_345208869.1">
    <property type="nucleotide sequence ID" value="NZ_BAABGM010000033.1"/>
</dbReference>
<dbReference type="Pfam" id="PF00085">
    <property type="entry name" value="Thioredoxin"/>
    <property type="match status" value="1"/>
</dbReference>
<dbReference type="CDD" id="cd02947">
    <property type="entry name" value="TRX_family"/>
    <property type="match status" value="1"/>
</dbReference>
<feature type="domain" description="Thioredoxin" evidence="3">
    <location>
        <begin position="50"/>
        <end position="166"/>
    </location>
</feature>
<evidence type="ECO:0000313" key="4">
    <source>
        <dbReference type="EMBL" id="GAA4414127.1"/>
    </source>
</evidence>
<keyword evidence="2" id="KW-0732">Signal</keyword>
<protein>
    <recommendedName>
        <fullName evidence="3">Thioredoxin domain-containing protein</fullName>
    </recommendedName>
</protein>
<dbReference type="InterPro" id="IPR013766">
    <property type="entry name" value="Thioredoxin_domain"/>
</dbReference>
<dbReference type="EMBL" id="BAABGM010000033">
    <property type="protein sequence ID" value="GAA4414127.1"/>
    <property type="molecule type" value="Genomic_DNA"/>
</dbReference>
<feature type="signal peptide" evidence="2">
    <location>
        <begin position="1"/>
        <end position="24"/>
    </location>
</feature>
<accession>A0ABP8KS75</accession>
<evidence type="ECO:0000259" key="3">
    <source>
        <dbReference type="PROSITE" id="PS51352"/>
    </source>
</evidence>
<evidence type="ECO:0000256" key="2">
    <source>
        <dbReference type="SAM" id="SignalP"/>
    </source>
</evidence>
<dbReference type="Gene3D" id="3.40.30.10">
    <property type="entry name" value="Glutaredoxin"/>
    <property type="match status" value="1"/>
</dbReference>
<proteinExistence type="predicted"/>
<dbReference type="PROSITE" id="PS51257">
    <property type="entry name" value="PROKAR_LIPOPROTEIN"/>
    <property type="match status" value="1"/>
</dbReference>
<evidence type="ECO:0000256" key="1">
    <source>
        <dbReference type="SAM" id="MobiDB-lite"/>
    </source>
</evidence>
<comment type="caution">
    <text evidence="4">The sequence shown here is derived from an EMBL/GenBank/DDBJ whole genome shotgun (WGS) entry which is preliminary data.</text>
</comment>
<feature type="compositionally biased region" description="Low complexity" evidence="1">
    <location>
        <begin position="31"/>
        <end position="40"/>
    </location>
</feature>
<dbReference type="Proteomes" id="UP001500945">
    <property type="component" value="Unassembled WGS sequence"/>
</dbReference>
<feature type="chain" id="PRO_5047087230" description="Thioredoxin domain-containing protein" evidence="2">
    <location>
        <begin position="25"/>
        <end position="166"/>
    </location>
</feature>
<feature type="compositionally biased region" description="Low complexity" evidence="1">
    <location>
        <begin position="47"/>
        <end position="60"/>
    </location>
</feature>
<keyword evidence="5" id="KW-1185">Reference proteome</keyword>